<dbReference type="OrthoDB" id="9814204at2"/>
<gene>
    <name evidence="2" type="ORF">DEM27_01455</name>
</gene>
<keyword evidence="2" id="KW-0378">Hydrolase</keyword>
<dbReference type="PANTHER" id="PTHR43283">
    <property type="entry name" value="BETA-LACTAMASE-RELATED"/>
    <property type="match status" value="1"/>
</dbReference>
<accession>A0A2U2DYK7</accession>
<keyword evidence="3" id="KW-1185">Reference proteome</keyword>
<sequence length="393" mass="42923">MTRTFSDTHGFARADVTLATWRTAPYNVWAFQNLRDLVPTAEITCAKVEPEEAIAPDSIVDAPIDPGIDGISKVGDFLRHAHTDGLVVMRSGKIVGEYYAPHADVNRPHVIFSVSKSLTALISGILEGQGVIDPDKPVSAYIPEAAGSAYGDATYRDVLDMRVSLDFEEAYLDPNGAFARYRRATLWNPRDPGLPNETLPDFLLSLKKADRPHGGKFTYLSPNSDMLGMLLERITGVRFAELMSELLWKPLGARNNGYVTVDAVGSPRTAGGINVTTRDLARVGELLRQGGAIGGRQIVKPAWIADMTQNGDRQAWIDGGSQLLANGRYRSKWYQTGEADGSYCGIGIHGQWLWVDPSTETVIATVSSQLIPINDAMEKDTISFFRAIGRLAL</sequence>
<evidence type="ECO:0000313" key="3">
    <source>
        <dbReference type="Proteomes" id="UP000245252"/>
    </source>
</evidence>
<feature type="domain" description="Beta-lactamase-related" evidence="1">
    <location>
        <begin position="84"/>
        <end position="378"/>
    </location>
</feature>
<reference evidence="2 3" key="1">
    <citation type="submission" date="2018-05" db="EMBL/GenBank/DDBJ databases">
        <title>The draft genome of strain NS-104.</title>
        <authorList>
            <person name="Hang P."/>
            <person name="Jiang J."/>
        </authorList>
    </citation>
    <scope>NUCLEOTIDE SEQUENCE [LARGE SCALE GENOMIC DNA]</scope>
    <source>
        <strain evidence="2 3">NS-104</strain>
    </source>
</reference>
<dbReference type="InterPro" id="IPR050789">
    <property type="entry name" value="Diverse_Enzym_Activities"/>
</dbReference>
<dbReference type="Gene3D" id="3.40.710.10">
    <property type="entry name" value="DD-peptidase/beta-lactamase superfamily"/>
    <property type="match status" value="1"/>
</dbReference>
<dbReference type="SUPFAM" id="SSF56601">
    <property type="entry name" value="beta-lactamase/transpeptidase-like"/>
    <property type="match status" value="1"/>
</dbReference>
<protein>
    <submittedName>
        <fullName evidence="2">6-aminohexanoate hydrolase</fullName>
    </submittedName>
</protein>
<dbReference type="EMBL" id="QFBC01000001">
    <property type="protein sequence ID" value="PWE58386.1"/>
    <property type="molecule type" value="Genomic_DNA"/>
</dbReference>
<dbReference type="Pfam" id="PF00144">
    <property type="entry name" value="Beta-lactamase"/>
    <property type="match status" value="1"/>
</dbReference>
<dbReference type="RefSeq" id="WP_109456903.1">
    <property type="nucleotide sequence ID" value="NZ_QFBC01000001.1"/>
</dbReference>
<dbReference type="AlphaFoldDB" id="A0A2U2DYK7"/>
<comment type="caution">
    <text evidence="2">The sequence shown here is derived from an EMBL/GenBank/DDBJ whole genome shotgun (WGS) entry which is preliminary data.</text>
</comment>
<dbReference type="InterPro" id="IPR001466">
    <property type="entry name" value="Beta-lactam-related"/>
</dbReference>
<proteinExistence type="predicted"/>
<dbReference type="InterPro" id="IPR012338">
    <property type="entry name" value="Beta-lactam/transpept-like"/>
</dbReference>
<organism evidence="2 3">
    <name type="scientific">Metarhizobium album</name>
    <dbReference type="NCBI Taxonomy" id="2182425"/>
    <lineage>
        <taxon>Bacteria</taxon>
        <taxon>Pseudomonadati</taxon>
        <taxon>Pseudomonadota</taxon>
        <taxon>Alphaproteobacteria</taxon>
        <taxon>Hyphomicrobiales</taxon>
        <taxon>Rhizobiaceae</taxon>
        <taxon>Metarhizobium</taxon>
    </lineage>
</organism>
<dbReference type="PANTHER" id="PTHR43283:SF7">
    <property type="entry name" value="BETA-LACTAMASE-RELATED DOMAIN-CONTAINING PROTEIN"/>
    <property type="match status" value="1"/>
</dbReference>
<evidence type="ECO:0000259" key="1">
    <source>
        <dbReference type="Pfam" id="PF00144"/>
    </source>
</evidence>
<evidence type="ECO:0000313" key="2">
    <source>
        <dbReference type="EMBL" id="PWE58386.1"/>
    </source>
</evidence>
<dbReference type="Proteomes" id="UP000245252">
    <property type="component" value="Unassembled WGS sequence"/>
</dbReference>
<name>A0A2U2DYK7_9HYPH</name>
<dbReference type="GO" id="GO:0016787">
    <property type="term" value="F:hydrolase activity"/>
    <property type="evidence" value="ECO:0007669"/>
    <property type="project" value="UniProtKB-KW"/>
</dbReference>